<dbReference type="STRING" id="1193682.BJP25_11935"/>
<dbReference type="InterPro" id="IPR011009">
    <property type="entry name" value="Kinase-like_dom_sf"/>
</dbReference>
<evidence type="ECO:0000313" key="2">
    <source>
        <dbReference type="Proteomes" id="UP000186040"/>
    </source>
</evidence>
<protein>
    <submittedName>
        <fullName evidence="1">Gluconate kinase</fullName>
    </submittedName>
</protein>
<dbReference type="PANTHER" id="PTHR43883:SF1">
    <property type="entry name" value="GLUCONOKINASE"/>
    <property type="match status" value="1"/>
</dbReference>
<proteinExistence type="predicted"/>
<name>A0A1Q9LQY4_9PSEU</name>
<dbReference type="InterPro" id="IPR052732">
    <property type="entry name" value="Cell-binding_unc_protein"/>
</dbReference>
<keyword evidence="2" id="KW-1185">Reference proteome</keyword>
<keyword evidence="1" id="KW-0808">Transferase</keyword>
<dbReference type="InterPro" id="IPR027417">
    <property type="entry name" value="P-loop_NTPase"/>
</dbReference>
<dbReference type="Pfam" id="PF13671">
    <property type="entry name" value="AAA_33"/>
    <property type="match status" value="1"/>
</dbReference>
<gene>
    <name evidence="1" type="ORF">BJP25_11935</name>
</gene>
<dbReference type="Gene3D" id="3.40.50.300">
    <property type="entry name" value="P-loop containing nucleotide triphosphate hydrolases"/>
    <property type="match status" value="1"/>
</dbReference>
<dbReference type="GO" id="GO:0016301">
    <property type="term" value="F:kinase activity"/>
    <property type="evidence" value="ECO:0007669"/>
    <property type="project" value="UniProtKB-KW"/>
</dbReference>
<accession>A0A1Q9LQY4</accession>
<dbReference type="SUPFAM" id="SSF52540">
    <property type="entry name" value="P-loop containing nucleoside triphosphate hydrolases"/>
    <property type="match status" value="1"/>
</dbReference>
<dbReference type="AlphaFoldDB" id="A0A1Q9LQY4"/>
<reference evidence="1 2" key="1">
    <citation type="submission" date="2016-10" db="EMBL/GenBank/DDBJ databases">
        <title>The Draft Genome Sequence of Actinokineospora bangkokensis 44EHWT reveals the biosynthetic pathway of antifungal compounds Thailandins with unusual extender unit butylmalonyl-CoA.</title>
        <authorList>
            <person name="Greule A."/>
            <person name="Intra B."/>
            <person name="Flemming S."/>
            <person name="Rommel M.G."/>
            <person name="Panbangred W."/>
            <person name="Bechthold A."/>
        </authorList>
    </citation>
    <scope>NUCLEOTIDE SEQUENCE [LARGE SCALE GENOMIC DNA]</scope>
    <source>
        <strain evidence="1 2">44EHW</strain>
    </source>
</reference>
<dbReference type="PANTHER" id="PTHR43883">
    <property type="entry name" value="SLR0207 PROTEIN"/>
    <property type="match status" value="1"/>
</dbReference>
<dbReference type="RefSeq" id="WP_075973837.1">
    <property type="nucleotide sequence ID" value="NZ_MKQR01000007.1"/>
</dbReference>
<evidence type="ECO:0000313" key="1">
    <source>
        <dbReference type="EMBL" id="OLR94456.1"/>
    </source>
</evidence>
<dbReference type="SUPFAM" id="SSF56112">
    <property type="entry name" value="Protein kinase-like (PK-like)"/>
    <property type="match status" value="1"/>
</dbReference>
<dbReference type="Proteomes" id="UP000186040">
    <property type="component" value="Unassembled WGS sequence"/>
</dbReference>
<organism evidence="1 2">
    <name type="scientific">Actinokineospora bangkokensis</name>
    <dbReference type="NCBI Taxonomy" id="1193682"/>
    <lineage>
        <taxon>Bacteria</taxon>
        <taxon>Bacillati</taxon>
        <taxon>Actinomycetota</taxon>
        <taxon>Actinomycetes</taxon>
        <taxon>Pseudonocardiales</taxon>
        <taxon>Pseudonocardiaceae</taxon>
        <taxon>Actinokineospora</taxon>
    </lineage>
</organism>
<dbReference type="EMBL" id="MKQR01000007">
    <property type="protein sequence ID" value="OLR94456.1"/>
    <property type="molecule type" value="Genomic_DNA"/>
</dbReference>
<keyword evidence="1" id="KW-0418">Kinase</keyword>
<comment type="caution">
    <text evidence="1">The sequence shown here is derived from an EMBL/GenBank/DDBJ whole genome shotgun (WGS) entry which is preliminary data.</text>
</comment>
<sequence length="485" mass="51872">MRDQLDPIEVHETHSGVVFLVGNRAYKLKKPVDLGFLDFTDRAAREAACAREVELNRRLAPEVYLGVADVVDPDGRPCDHLVVMRRMPSDRAMSHLAVLGRLPTEAVTGFADDLAAFHARQARVARDPSPGGRDALLARWRESFEQTERFAGSLLDAGDHAELVRLTETYLACRGPLFADRVGLGRVIDGHGDLLAADVYCLDEGVRALDCLEFDDTLRTLDGLDDAASLTADLEALGDDASARAFLDSYVRAAHDPAPRSLRHHYVSYRAFVRAKVACLRHAQGDPDAASRARVHLAVALRHARAAEVRLVLVGGGPATGKSTVSAALGKRTGMPVLHSDEVRKTLVGMPPTAHAPAGYGHGIYTAELTDRTYASLLDRAAVLLTHGHSVVLDATWGASHHRAAAHTRAVSCGARVVALRCWAPEATLSTRLGAPRSHGSDAGTAVAHVLDRVANPWPQAHTVTTSGTVADSLAQAVDLVGDPG</sequence>
<dbReference type="OrthoDB" id="9810277at2"/>